<dbReference type="InterPro" id="IPR000073">
    <property type="entry name" value="AB_hydrolase_1"/>
</dbReference>
<evidence type="ECO:0000313" key="3">
    <source>
        <dbReference type="Proteomes" id="UP000027153"/>
    </source>
</evidence>
<comment type="caution">
    <text evidence="2">The sequence shown here is derived from an EMBL/GenBank/DDBJ whole genome shotgun (WGS) entry which is preliminary data.</text>
</comment>
<dbReference type="InterPro" id="IPR029058">
    <property type="entry name" value="AB_hydrolase_fold"/>
</dbReference>
<dbReference type="GO" id="GO:0016787">
    <property type="term" value="F:hydrolase activity"/>
    <property type="evidence" value="ECO:0007669"/>
    <property type="project" value="UniProtKB-KW"/>
</dbReference>
<accession>A0A062V492</accession>
<keyword evidence="2" id="KW-0808">Transferase</keyword>
<name>A0A062V492_9EURY</name>
<dbReference type="Pfam" id="PF12697">
    <property type="entry name" value="Abhydrolase_6"/>
    <property type="match status" value="1"/>
</dbReference>
<evidence type="ECO:0000259" key="1">
    <source>
        <dbReference type="Pfam" id="PF12697"/>
    </source>
</evidence>
<dbReference type="PANTHER" id="PTHR43194">
    <property type="entry name" value="HYDROLASE ALPHA/BETA FOLD FAMILY"/>
    <property type="match status" value="1"/>
</dbReference>
<keyword evidence="2" id="KW-0012">Acyltransferase</keyword>
<dbReference type="RefSeq" id="WP_157834064.1">
    <property type="nucleotide sequence ID" value="NZ_JMIY01000005.1"/>
</dbReference>
<protein>
    <submittedName>
        <fullName evidence="2">Putative hydrolase or acyltransferase of alpha/beta superfamily</fullName>
    </submittedName>
</protein>
<sequence>MLVHGAVASHARWAPILPTLRQHFSVYAVDRRGRGESGDADAHAIEREFEDIAAVVDSIGEQVNQQVNLLGHSSGAIFSLEAALLSQNIHKLVLYEPPLPLAGFQLYPEGIVERLQALLDAGDREGVVVTFYREVAGITSRELALSQSQPAWSARVAAAHTITREIRAHKRYRFEPERFKDMSTSTLLLLGGESHLFMKASVEAVNAALPNSRIAVMPGQQHIAMSTAPELFLREVIGFLVE</sequence>
<gene>
    <name evidence="2" type="ORF">ANME2D_02138</name>
</gene>
<reference evidence="2 3" key="1">
    <citation type="journal article" date="2013" name="Nature">
        <title>Anaerobic oxidation of methane coupled to nitrate reduction in a novel archaeal lineage.</title>
        <authorList>
            <person name="Haroon M.F."/>
            <person name="Hu S."/>
            <person name="Shi Y."/>
            <person name="Imelfort M."/>
            <person name="Keller J."/>
            <person name="Hugenholtz P."/>
            <person name="Yuan Z."/>
            <person name="Tyson G.W."/>
        </authorList>
    </citation>
    <scope>NUCLEOTIDE SEQUENCE [LARGE SCALE GENOMIC DNA]</scope>
    <source>
        <strain evidence="2 3">ANME-2d</strain>
    </source>
</reference>
<dbReference type="Gene3D" id="3.40.50.1820">
    <property type="entry name" value="alpha/beta hydrolase"/>
    <property type="match status" value="1"/>
</dbReference>
<dbReference type="AlphaFoldDB" id="A0A062V492"/>
<dbReference type="Proteomes" id="UP000027153">
    <property type="component" value="Unassembled WGS sequence"/>
</dbReference>
<keyword evidence="2" id="KW-0378">Hydrolase</keyword>
<organism evidence="2 3">
    <name type="scientific">Candidatus Methanoperedens nitratireducens</name>
    <dbReference type="NCBI Taxonomy" id="1392998"/>
    <lineage>
        <taxon>Archaea</taxon>
        <taxon>Methanobacteriati</taxon>
        <taxon>Methanobacteriota</taxon>
        <taxon>Stenosarchaea group</taxon>
        <taxon>Methanomicrobia</taxon>
        <taxon>Methanosarcinales</taxon>
        <taxon>ANME-2 cluster</taxon>
        <taxon>Candidatus Methanoperedentaceae</taxon>
        <taxon>Candidatus Methanoperedens</taxon>
    </lineage>
</organism>
<dbReference type="PANTHER" id="PTHR43194:SF2">
    <property type="entry name" value="PEROXISOMAL MEMBRANE PROTEIN LPX1"/>
    <property type="match status" value="1"/>
</dbReference>
<keyword evidence="3" id="KW-1185">Reference proteome</keyword>
<feature type="domain" description="AB hydrolase-1" evidence="1">
    <location>
        <begin position="2"/>
        <end position="233"/>
    </location>
</feature>
<dbReference type="EMBL" id="JMIY01000005">
    <property type="protein sequence ID" value="KCZ71408.1"/>
    <property type="molecule type" value="Genomic_DNA"/>
</dbReference>
<dbReference type="InterPro" id="IPR050228">
    <property type="entry name" value="Carboxylesterase_BioH"/>
</dbReference>
<dbReference type="SUPFAM" id="SSF53474">
    <property type="entry name" value="alpha/beta-Hydrolases"/>
    <property type="match status" value="1"/>
</dbReference>
<dbReference type="OrthoDB" id="7531at2157"/>
<proteinExistence type="predicted"/>
<evidence type="ECO:0000313" key="2">
    <source>
        <dbReference type="EMBL" id="KCZ71408.1"/>
    </source>
</evidence>
<dbReference type="GO" id="GO:0016746">
    <property type="term" value="F:acyltransferase activity"/>
    <property type="evidence" value="ECO:0007669"/>
    <property type="project" value="UniProtKB-KW"/>
</dbReference>